<keyword evidence="1" id="KW-0812">Transmembrane</keyword>
<dbReference type="EMBL" id="JABBWE010000045">
    <property type="protein sequence ID" value="KAG1791088.1"/>
    <property type="molecule type" value="Genomic_DNA"/>
</dbReference>
<protein>
    <submittedName>
        <fullName evidence="2">Uncharacterized protein</fullName>
    </submittedName>
</protein>
<evidence type="ECO:0000313" key="2">
    <source>
        <dbReference type="EMBL" id="KAG1791088.1"/>
    </source>
</evidence>
<accession>A0A9P7AK31</accession>
<keyword evidence="1" id="KW-0472">Membrane</keyword>
<feature type="transmembrane region" description="Helical" evidence="1">
    <location>
        <begin position="125"/>
        <end position="142"/>
    </location>
</feature>
<keyword evidence="3" id="KW-1185">Reference proteome</keyword>
<evidence type="ECO:0000256" key="1">
    <source>
        <dbReference type="SAM" id="Phobius"/>
    </source>
</evidence>
<reference evidence="2" key="1">
    <citation type="journal article" date="2020" name="New Phytol.">
        <title>Comparative genomics reveals dynamic genome evolution in host specialist ectomycorrhizal fungi.</title>
        <authorList>
            <person name="Lofgren L.A."/>
            <person name="Nguyen N.H."/>
            <person name="Vilgalys R."/>
            <person name="Ruytinx J."/>
            <person name="Liao H.L."/>
            <person name="Branco S."/>
            <person name="Kuo A."/>
            <person name="LaButti K."/>
            <person name="Lipzen A."/>
            <person name="Andreopoulos W."/>
            <person name="Pangilinan J."/>
            <person name="Riley R."/>
            <person name="Hundley H."/>
            <person name="Na H."/>
            <person name="Barry K."/>
            <person name="Grigoriev I.V."/>
            <person name="Stajich J.E."/>
            <person name="Kennedy P.G."/>
        </authorList>
    </citation>
    <scope>NUCLEOTIDE SEQUENCE</scope>
    <source>
        <strain evidence="2">S12</strain>
    </source>
</reference>
<dbReference type="RefSeq" id="XP_041157998.1">
    <property type="nucleotide sequence ID" value="XM_041303450.1"/>
</dbReference>
<evidence type="ECO:0000313" key="3">
    <source>
        <dbReference type="Proteomes" id="UP000719766"/>
    </source>
</evidence>
<comment type="caution">
    <text evidence="2">The sequence shown here is derived from an EMBL/GenBank/DDBJ whole genome shotgun (WGS) entry which is preliminary data.</text>
</comment>
<dbReference type="AlphaFoldDB" id="A0A9P7AK31"/>
<dbReference type="Proteomes" id="UP000719766">
    <property type="component" value="Unassembled WGS sequence"/>
</dbReference>
<proteinExistence type="predicted"/>
<gene>
    <name evidence="2" type="ORF">HD556DRAFT_1387418</name>
</gene>
<dbReference type="OrthoDB" id="2670556at2759"/>
<keyword evidence="1" id="KW-1133">Transmembrane helix</keyword>
<feature type="transmembrane region" description="Helical" evidence="1">
    <location>
        <begin position="94"/>
        <end position="113"/>
    </location>
</feature>
<feature type="transmembrane region" description="Helical" evidence="1">
    <location>
        <begin position="52"/>
        <end position="74"/>
    </location>
</feature>
<name>A0A9P7AK31_9AGAM</name>
<sequence length="197" mass="22797">MLGLVMKTDTLLRPLKQTLPLNLESPNLLCSNISKFVPSLLSPLKLTKLSHVLRPLIFILFRLCCFIMLFRPVLNHIILHKLGQVFKWALFFNSPQYLMALFKILMLALVTAVMYNPGATVKSIAFIYAASIVITRLTLRLFFRAGLLTFKFIVLLARIACHICLRRLEYIWHKWNHIRRPWMTGVSLVERTSCVDV</sequence>
<dbReference type="GeneID" id="64597214"/>
<organism evidence="2 3">
    <name type="scientific">Suillus plorans</name>
    <dbReference type="NCBI Taxonomy" id="116603"/>
    <lineage>
        <taxon>Eukaryota</taxon>
        <taxon>Fungi</taxon>
        <taxon>Dikarya</taxon>
        <taxon>Basidiomycota</taxon>
        <taxon>Agaricomycotina</taxon>
        <taxon>Agaricomycetes</taxon>
        <taxon>Agaricomycetidae</taxon>
        <taxon>Boletales</taxon>
        <taxon>Suillineae</taxon>
        <taxon>Suillaceae</taxon>
        <taxon>Suillus</taxon>
    </lineage>
</organism>